<comment type="caution">
    <text evidence="2">The sequence shown here is derived from an EMBL/GenBank/DDBJ whole genome shotgun (WGS) entry which is preliminary data.</text>
</comment>
<reference evidence="2" key="1">
    <citation type="submission" date="2020-06" db="EMBL/GenBank/DDBJ databases">
        <authorList>
            <person name="Li T."/>
            <person name="Hu X."/>
            <person name="Zhang T."/>
            <person name="Song X."/>
            <person name="Zhang H."/>
            <person name="Dai N."/>
            <person name="Sheng W."/>
            <person name="Hou X."/>
            <person name="Wei L."/>
        </authorList>
    </citation>
    <scope>NUCLEOTIDE SEQUENCE</scope>
    <source>
        <strain evidence="2">KEN8</strain>
        <tissue evidence="2">Leaf</tissue>
    </source>
</reference>
<dbReference type="PANTHER" id="PTHR33116">
    <property type="entry name" value="REVERSE TRANSCRIPTASE ZINC-BINDING DOMAIN-CONTAINING PROTEIN-RELATED-RELATED"/>
    <property type="match status" value="1"/>
</dbReference>
<reference evidence="2" key="2">
    <citation type="journal article" date="2024" name="Plant">
        <title>Genomic evolution and insights into agronomic trait innovations of Sesamum species.</title>
        <authorList>
            <person name="Miao H."/>
            <person name="Wang L."/>
            <person name="Qu L."/>
            <person name="Liu H."/>
            <person name="Sun Y."/>
            <person name="Le M."/>
            <person name="Wang Q."/>
            <person name="Wei S."/>
            <person name="Zheng Y."/>
            <person name="Lin W."/>
            <person name="Duan Y."/>
            <person name="Cao H."/>
            <person name="Xiong S."/>
            <person name="Wang X."/>
            <person name="Wei L."/>
            <person name="Li C."/>
            <person name="Ma Q."/>
            <person name="Ju M."/>
            <person name="Zhao R."/>
            <person name="Li G."/>
            <person name="Mu C."/>
            <person name="Tian Q."/>
            <person name="Mei H."/>
            <person name="Zhang T."/>
            <person name="Gao T."/>
            <person name="Zhang H."/>
        </authorList>
    </citation>
    <scope>NUCLEOTIDE SEQUENCE</scope>
    <source>
        <strain evidence="2">KEN8</strain>
    </source>
</reference>
<evidence type="ECO:0000259" key="1">
    <source>
        <dbReference type="PROSITE" id="PS50878"/>
    </source>
</evidence>
<dbReference type="AlphaFoldDB" id="A0AAW2MRT7"/>
<dbReference type="Pfam" id="PF00078">
    <property type="entry name" value="RVT_1"/>
    <property type="match status" value="1"/>
</dbReference>
<proteinExistence type="predicted"/>
<feature type="domain" description="Reverse transcriptase" evidence="1">
    <location>
        <begin position="54"/>
        <end position="304"/>
    </location>
</feature>
<gene>
    <name evidence="2" type="ORF">Scaly_2178600</name>
</gene>
<name>A0AAW2MRT7_9LAMI</name>
<dbReference type="InterPro" id="IPR000477">
    <property type="entry name" value="RT_dom"/>
</dbReference>
<dbReference type="InterPro" id="IPR026960">
    <property type="entry name" value="RVT-Znf"/>
</dbReference>
<dbReference type="SUPFAM" id="SSF56672">
    <property type="entry name" value="DNA/RNA polymerases"/>
    <property type="match status" value="1"/>
</dbReference>
<accession>A0AAW2MRT7</accession>
<evidence type="ECO:0000313" key="2">
    <source>
        <dbReference type="EMBL" id="KAL0332771.1"/>
    </source>
</evidence>
<sequence>MEIGQEFVSYFTSLLGTEVPTLPVDNAVFNWGPKLSSELALELCRVVTPEEEWSSTEAAQPQYHRPSAQVRPLPTVADYRPISCCNVIYKAITKIIADRLAPALEHLTDRCQAAFVGDGALQTTSSLLRKWSGQYTRKRISPRCTINVDLRKAFDSVSWTFLSQVLNGGTQRSLHGFFAGKKGLRQGDPMSPGLFLLCMEYFSRLIKRKTTDSDFNFHPKCEKLKITHLLFADDLMMFSRGDLPSVHILMECLQEFRDVSGLAVNTSKSSIFTAGIENNMLCDILARTEFTRGEMPVRYLGIPLAAQRLSVRDYSPLVDQIANSISRWAAKSLSFAGRLELIRSVIQGVECFWLQIFPLPAAVVEKSTGFVGIFSGTPNERRLLGRISVIPKMKGVLASGIYKLGTWPSLPEFYGTSTARQTRFGYSGSTLSISKEDQFGIGNRRRETHHSFNGLPKSATKSLPLLARPKRQSSTWRVEQQLSTRDRLMFLQEDSSCSLCINTQETAKHLFFECPFSNLVWTNIRQWLGIHRRMSTLLSAVKWLIKEKTRSSVQNKARLIALACTVYTLWRHRNEVIFEGKTPCPEGLVISIRITVYRILMTLFPHELIMS</sequence>
<dbReference type="InterPro" id="IPR043502">
    <property type="entry name" value="DNA/RNA_pol_sf"/>
</dbReference>
<dbReference type="PROSITE" id="PS50878">
    <property type="entry name" value="RT_POL"/>
    <property type="match status" value="1"/>
</dbReference>
<dbReference type="CDD" id="cd01650">
    <property type="entry name" value="RT_nLTR_like"/>
    <property type="match status" value="1"/>
</dbReference>
<protein>
    <recommendedName>
        <fullName evidence="1">Reverse transcriptase domain-containing protein</fullName>
    </recommendedName>
</protein>
<dbReference type="PANTHER" id="PTHR33116:SF80">
    <property type="entry name" value="REVERSE TRANSCRIPTASE ZINC-BINDING DOMAIN-CONTAINING PROTEIN"/>
    <property type="match status" value="1"/>
</dbReference>
<dbReference type="Pfam" id="PF13966">
    <property type="entry name" value="zf-RVT"/>
    <property type="match status" value="1"/>
</dbReference>
<dbReference type="EMBL" id="JACGWM010000013">
    <property type="protein sequence ID" value="KAL0332771.1"/>
    <property type="molecule type" value="Genomic_DNA"/>
</dbReference>
<organism evidence="2">
    <name type="scientific">Sesamum calycinum</name>
    <dbReference type="NCBI Taxonomy" id="2727403"/>
    <lineage>
        <taxon>Eukaryota</taxon>
        <taxon>Viridiplantae</taxon>
        <taxon>Streptophyta</taxon>
        <taxon>Embryophyta</taxon>
        <taxon>Tracheophyta</taxon>
        <taxon>Spermatophyta</taxon>
        <taxon>Magnoliopsida</taxon>
        <taxon>eudicotyledons</taxon>
        <taxon>Gunneridae</taxon>
        <taxon>Pentapetalae</taxon>
        <taxon>asterids</taxon>
        <taxon>lamiids</taxon>
        <taxon>Lamiales</taxon>
        <taxon>Pedaliaceae</taxon>
        <taxon>Sesamum</taxon>
    </lineage>
</organism>